<dbReference type="EMBL" id="KE344975">
    <property type="protein sequence ID" value="EXB88536.1"/>
    <property type="molecule type" value="Genomic_DNA"/>
</dbReference>
<proteinExistence type="predicted"/>
<gene>
    <name evidence="1" type="ORF">L484_008855</name>
</gene>
<dbReference type="AlphaFoldDB" id="W9RFQ7"/>
<evidence type="ECO:0000313" key="2">
    <source>
        <dbReference type="Proteomes" id="UP000030645"/>
    </source>
</evidence>
<evidence type="ECO:0000313" key="1">
    <source>
        <dbReference type="EMBL" id="EXB88536.1"/>
    </source>
</evidence>
<name>W9RFQ7_9ROSA</name>
<sequence length="74" mass="8158">MVFRLARHFHNGEASYSPGKATSTSIDVSAPNLPSIDEWSSSRRDSVSTLDAPNHLNSFLLVKIETPLQTRDGM</sequence>
<reference evidence="2" key="1">
    <citation type="submission" date="2013-01" db="EMBL/GenBank/DDBJ databases">
        <title>Draft Genome Sequence of a Mulberry Tree, Morus notabilis C.K. Schneid.</title>
        <authorList>
            <person name="He N."/>
            <person name="Zhao S."/>
        </authorList>
    </citation>
    <scope>NUCLEOTIDE SEQUENCE</scope>
</reference>
<dbReference type="Proteomes" id="UP000030645">
    <property type="component" value="Unassembled WGS sequence"/>
</dbReference>
<protein>
    <submittedName>
        <fullName evidence="1">Uncharacterized protein</fullName>
    </submittedName>
</protein>
<keyword evidence="2" id="KW-1185">Reference proteome</keyword>
<accession>W9RFQ7</accession>
<organism evidence="1 2">
    <name type="scientific">Morus notabilis</name>
    <dbReference type="NCBI Taxonomy" id="981085"/>
    <lineage>
        <taxon>Eukaryota</taxon>
        <taxon>Viridiplantae</taxon>
        <taxon>Streptophyta</taxon>
        <taxon>Embryophyta</taxon>
        <taxon>Tracheophyta</taxon>
        <taxon>Spermatophyta</taxon>
        <taxon>Magnoliopsida</taxon>
        <taxon>eudicotyledons</taxon>
        <taxon>Gunneridae</taxon>
        <taxon>Pentapetalae</taxon>
        <taxon>rosids</taxon>
        <taxon>fabids</taxon>
        <taxon>Rosales</taxon>
        <taxon>Moraceae</taxon>
        <taxon>Moreae</taxon>
        <taxon>Morus</taxon>
    </lineage>
</organism>